<dbReference type="PROSITE" id="PS50109">
    <property type="entry name" value="HIS_KIN"/>
    <property type="match status" value="1"/>
</dbReference>
<dbReference type="PROSITE" id="PS50801">
    <property type="entry name" value="STAS"/>
    <property type="match status" value="1"/>
</dbReference>
<keyword evidence="6" id="KW-0808">Transferase</keyword>
<keyword evidence="7" id="KW-0547">Nucleotide-binding</keyword>
<evidence type="ECO:0000256" key="10">
    <source>
        <dbReference type="ARBA" id="ARBA00023012"/>
    </source>
</evidence>
<evidence type="ECO:0000256" key="11">
    <source>
        <dbReference type="ARBA" id="ARBA00023136"/>
    </source>
</evidence>
<dbReference type="InterPro" id="IPR004358">
    <property type="entry name" value="Sig_transdc_His_kin-like_C"/>
</dbReference>
<dbReference type="SMART" id="SM00388">
    <property type="entry name" value="HisKA"/>
    <property type="match status" value="1"/>
</dbReference>
<comment type="catalytic activity">
    <reaction evidence="1">
        <text>ATP + protein L-histidine = ADP + protein N-phospho-L-histidine.</text>
        <dbReference type="EC" id="2.7.13.3"/>
    </reaction>
</comment>
<dbReference type="InterPro" id="IPR011006">
    <property type="entry name" value="CheY-like_superfamily"/>
</dbReference>
<evidence type="ECO:0000259" key="17">
    <source>
        <dbReference type="PROSITE" id="PS51746"/>
    </source>
</evidence>
<dbReference type="PANTHER" id="PTHR43547:SF2">
    <property type="entry name" value="HYBRID SIGNAL TRANSDUCTION HISTIDINE KINASE C"/>
    <property type="match status" value="1"/>
</dbReference>
<evidence type="ECO:0000259" key="14">
    <source>
        <dbReference type="PROSITE" id="PS50109"/>
    </source>
</evidence>
<dbReference type="SMART" id="SM00065">
    <property type="entry name" value="GAF"/>
    <property type="match status" value="3"/>
</dbReference>
<dbReference type="CDD" id="cd00082">
    <property type="entry name" value="HisKA"/>
    <property type="match status" value="1"/>
</dbReference>
<dbReference type="InterPro" id="IPR000014">
    <property type="entry name" value="PAS"/>
</dbReference>
<dbReference type="SMART" id="SM00448">
    <property type="entry name" value="REC"/>
    <property type="match status" value="1"/>
</dbReference>
<keyword evidence="19" id="KW-1185">Reference proteome</keyword>
<dbReference type="Pfam" id="PF08447">
    <property type="entry name" value="PAS_3"/>
    <property type="match status" value="1"/>
</dbReference>
<dbReference type="InterPro" id="IPR036513">
    <property type="entry name" value="STAS_dom_sf"/>
</dbReference>
<dbReference type="InterPro" id="IPR013655">
    <property type="entry name" value="PAS_fold_3"/>
</dbReference>
<gene>
    <name evidence="18" type="ORF">EV378_2865</name>
</gene>
<dbReference type="Pfam" id="PF01740">
    <property type="entry name" value="STAS"/>
    <property type="match status" value="1"/>
</dbReference>
<dbReference type="Gene3D" id="3.30.450.40">
    <property type="match status" value="3"/>
</dbReference>
<dbReference type="Gene3D" id="3.30.750.24">
    <property type="entry name" value="STAS domain"/>
    <property type="match status" value="1"/>
</dbReference>
<dbReference type="InterPro" id="IPR003594">
    <property type="entry name" value="HATPase_dom"/>
</dbReference>
<dbReference type="CDD" id="cd07043">
    <property type="entry name" value="STAS_anti-anti-sigma_factors"/>
    <property type="match status" value="1"/>
</dbReference>
<evidence type="ECO:0000259" key="16">
    <source>
        <dbReference type="PROSITE" id="PS50801"/>
    </source>
</evidence>
<evidence type="ECO:0000256" key="13">
    <source>
        <dbReference type="SAM" id="MobiDB-lite"/>
    </source>
</evidence>
<dbReference type="Pfam" id="PF13185">
    <property type="entry name" value="GAF_2"/>
    <property type="match status" value="2"/>
</dbReference>
<evidence type="ECO:0000256" key="6">
    <source>
        <dbReference type="ARBA" id="ARBA00022679"/>
    </source>
</evidence>
<dbReference type="NCBIfam" id="TIGR00229">
    <property type="entry name" value="sensory_box"/>
    <property type="match status" value="1"/>
</dbReference>
<dbReference type="InterPro" id="IPR029016">
    <property type="entry name" value="GAF-like_dom_sf"/>
</dbReference>
<feature type="domain" description="Response regulatory" evidence="15">
    <location>
        <begin position="618"/>
        <end position="733"/>
    </location>
</feature>
<dbReference type="Gene3D" id="3.60.40.10">
    <property type="entry name" value="PPM-type phosphatase domain"/>
    <property type="match status" value="1"/>
</dbReference>
<feature type="region of interest" description="Disordered" evidence="13">
    <location>
        <begin position="1735"/>
        <end position="1762"/>
    </location>
</feature>
<dbReference type="Proteomes" id="UP000295560">
    <property type="component" value="Unassembled WGS sequence"/>
</dbReference>
<dbReference type="SUPFAM" id="SSF81606">
    <property type="entry name" value="PP2C-like"/>
    <property type="match status" value="1"/>
</dbReference>
<dbReference type="InterPro" id="IPR001789">
    <property type="entry name" value="Sig_transdc_resp-reg_receiver"/>
</dbReference>
<dbReference type="InterPro" id="IPR036457">
    <property type="entry name" value="PPM-type-like_dom_sf"/>
</dbReference>
<dbReference type="FunFam" id="3.30.565.10:FF:000023">
    <property type="entry name" value="PAS domain-containing sensor histidine kinase"/>
    <property type="match status" value="1"/>
</dbReference>
<dbReference type="Gene3D" id="3.30.450.20">
    <property type="entry name" value="PAS domain"/>
    <property type="match status" value="2"/>
</dbReference>
<protein>
    <recommendedName>
        <fullName evidence="3">histidine kinase</fullName>
        <ecNumber evidence="3">2.7.13.3</ecNumber>
    </recommendedName>
</protein>
<dbReference type="PROSITE" id="PS50110">
    <property type="entry name" value="RESPONSE_REGULATORY"/>
    <property type="match status" value="1"/>
</dbReference>
<dbReference type="InterPro" id="IPR003661">
    <property type="entry name" value="HisK_dim/P_dom"/>
</dbReference>
<proteinExistence type="predicted"/>
<dbReference type="Gene3D" id="1.10.287.130">
    <property type="match status" value="1"/>
</dbReference>
<keyword evidence="4" id="KW-1003">Cell membrane</keyword>
<evidence type="ECO:0000256" key="3">
    <source>
        <dbReference type="ARBA" id="ARBA00012438"/>
    </source>
</evidence>
<dbReference type="EMBL" id="SMFZ01000001">
    <property type="protein sequence ID" value="TCK27014.1"/>
    <property type="molecule type" value="Genomic_DNA"/>
</dbReference>
<dbReference type="InterPro" id="IPR005467">
    <property type="entry name" value="His_kinase_dom"/>
</dbReference>
<dbReference type="SMART" id="SM00331">
    <property type="entry name" value="PP2C_SIG"/>
    <property type="match status" value="1"/>
</dbReference>
<dbReference type="SUPFAM" id="SSF55785">
    <property type="entry name" value="PYP-like sensor domain (PAS domain)"/>
    <property type="match status" value="1"/>
</dbReference>
<dbReference type="Gene3D" id="3.30.565.10">
    <property type="entry name" value="Histidine kinase-like ATPase, C-terminal domain"/>
    <property type="match status" value="2"/>
</dbReference>
<keyword evidence="10" id="KW-0902">Two-component regulatory system</keyword>
<sequence length="1861" mass="197663">MAVETTGNATTVSVHELVERTDWAATPLGPREGWDRELEDSLRFLLEIRQPMVVWWGAQDTLLYNDAFVASAGHRHPSSFARPLAEGWPEIASHLADDLDAIRRGTLHGIYREDDAIVLDRVGRQEATYWQYSATPVRGSEGQVLGMITMCNETTAKVVGARRMRLLASLGEIARDAPSVGVVVQRLAAVLAPAGDDIPCAVIYDPAGDAERVTVGVADPPPDWTPGEPELAAEPLIFRETAPTPVDGHHAPVRHIVRGLLRTPDGTVTRGIVLGGAPQQQMDDDQQAFLRMVIGHIGTALTVAAAQEVDRTVRDGQARTEQVRTGYYASLGDEFRTPLTLVLGPLERLREHADPAVRHEIALAQRNAQRMLKLVNGLLDVSSLNSGRPDGMFAPTELGTTTAELAAAFEPVTDRAGLTLTVDCPPTDRPVWIDRDMWEKIVLNLLSNAVKFTHDGGVSVSLTVSGEQAVLQVSDTGVGIAPERLEQVFQRFHRVRDTAARSQDGSGLGLSLVQQLVRIHGGSVDVTSTPGTGSTFTVRVPLGFAHLPSDRLVRTGVGARTVPSLANPYVAEALRWMPDPARRDTGAPSLDIGPANGGEPTTEGTLDVGGLSLDHKDRVLVVDDDADMRSYLQHLLSERWTPQVVTSGTEALDAARSAPPDLVVADVSLPGLDGIGLLRALRTDTRTAGVPVVLLSSRAGEEAAVEGLAAGADDYLVKPFSSRELLARVANHLQLGRVRRAAELQFRAMADSTPALIWVDDPGGHRVFVNRGWLDFTGVTEPSGELGLDWRRRIHPDDRERYRSVTTAATRATAPFEVEYRLLDGSGRHRWVLDRGAPVGGADRAVGYVGGCLDIDAQHREQRRHRIYSEVGESLERAITRTGRTDQLARAVVDEGLADIALVHEAGTEGGTAPLAAAASRAALEPPLWELGPLSPDTGPIEHQPIGTDRLDAALAALPAAQRAAWERVPIRSAMVVPLPARGRTGARLTVARCEPGDDYTADDLDLVSEVGRRAGLAVDNARLLEQERATAQRLGLLHRATARMSAAATAGDVAAIAADHIVDLLDADYSGVWELRGQWLRALTGHGWDDALWSRAGQLRADAPLAFGEVLRERVPLWLPSSQDWAQRFPAQVGLVPDGAETVGYLPLIAGGRTLGVLAVGFLHERVLSGPEREAAVAVAELAAQALDRASMLEVETEARRLAERLGSIATALSRATDLESVAEVIVEHGRSSVEAEAVVLLAIGDNGVLGPIAEDGWPSDPAATTGPLGRTHPLSRAVATGEPLWSAAAPEDEPYPVQTAVPLMVAARPIGVLGFRFESEPAFTAEQRSFVLTLVNQCAQSIVRAQLHAAEHEVAETLQRSLLPQKLPELDRMSLATRYRPGTQGTEAGGDWFDVLALDDAKVALVVGDVVGRGPSAAAVMGQLRSAVAANLVNGQSPAGALEQLDQFALRVSGAMASTVACAVIDTATGEICYASAGHPPPLLAGPGGVRMLDKGRGVPLGISGRPPFVEDSDRMEPGETVLLCSDGLFERRGEVVDDGLARLATAFGELSAAQPRDMADALLSRMSEGSAIPDDTVVLVARYMPAPLRLEVAADPTRLAPLRRTVDAWCDACGMGADARSDLQLTVGEATTNAIEHAYLGGPVPGATATVDIGLALRPDGAVAVEIADHGTWRPPPADPGYRGRGIALIRELAEEVVVAPSDGGTLVRFRLPSIPVEIGTPGAGPPVEFVAGEADPGRPVEAEPGEASTPPDRTRLRATPDRHGLRLTVVGDLDLGGVASIRTSLFEQLAQSRPVVTLSLGRDAFVSSAGIALLSEVARRMRAEGTSLSLVAPAGSQARRALVLSGLDSVIGLSDDS</sequence>
<evidence type="ECO:0000256" key="9">
    <source>
        <dbReference type="ARBA" id="ARBA00022840"/>
    </source>
</evidence>
<comment type="caution">
    <text evidence="18">The sequence shown here is derived from an EMBL/GenBank/DDBJ whole genome shotgun (WGS) entry which is preliminary data.</text>
</comment>
<reference evidence="18 19" key="1">
    <citation type="submission" date="2019-03" db="EMBL/GenBank/DDBJ databases">
        <title>Sequencing the genomes of 1000 actinobacteria strains.</title>
        <authorList>
            <person name="Klenk H.-P."/>
        </authorList>
    </citation>
    <scope>NUCLEOTIDE SEQUENCE [LARGE SCALE GENOMIC DNA]</scope>
    <source>
        <strain evidence="18 19">DSM 44969</strain>
    </source>
</reference>
<dbReference type="InterPro" id="IPR001932">
    <property type="entry name" value="PPM-type_phosphatase-like_dom"/>
</dbReference>
<dbReference type="Pfam" id="PF00072">
    <property type="entry name" value="Response_reg"/>
    <property type="match status" value="1"/>
</dbReference>
<dbReference type="SUPFAM" id="SSF47384">
    <property type="entry name" value="Homodimeric domain of signal transducing histidine kinase"/>
    <property type="match status" value="1"/>
</dbReference>
<dbReference type="Pfam" id="PF13581">
    <property type="entry name" value="HATPase_c_2"/>
    <property type="match status" value="1"/>
</dbReference>
<keyword evidence="11" id="KW-0472">Membrane</keyword>
<dbReference type="InterPro" id="IPR002645">
    <property type="entry name" value="STAS_dom"/>
</dbReference>
<dbReference type="SUPFAM" id="SSF55874">
    <property type="entry name" value="ATPase domain of HSP90 chaperone/DNA topoisomerase II/histidine kinase"/>
    <property type="match status" value="2"/>
</dbReference>
<dbReference type="CDD" id="cd00130">
    <property type="entry name" value="PAS"/>
    <property type="match status" value="1"/>
</dbReference>
<dbReference type="SMART" id="SM00387">
    <property type="entry name" value="HATPase_c"/>
    <property type="match status" value="1"/>
</dbReference>
<dbReference type="EC" id="2.7.13.3" evidence="3"/>
<dbReference type="PANTHER" id="PTHR43547">
    <property type="entry name" value="TWO-COMPONENT HISTIDINE KINASE"/>
    <property type="match status" value="1"/>
</dbReference>
<feature type="domain" description="STAS" evidence="16">
    <location>
        <begin position="1771"/>
        <end position="1861"/>
    </location>
</feature>
<evidence type="ECO:0000256" key="1">
    <source>
        <dbReference type="ARBA" id="ARBA00000085"/>
    </source>
</evidence>
<dbReference type="InterPro" id="IPR036097">
    <property type="entry name" value="HisK_dim/P_sf"/>
</dbReference>
<evidence type="ECO:0000256" key="5">
    <source>
        <dbReference type="ARBA" id="ARBA00022553"/>
    </source>
</evidence>
<comment type="subcellular location">
    <subcellularLocation>
        <location evidence="2">Cell membrane</location>
    </subcellularLocation>
</comment>
<feature type="region of interest" description="Disordered" evidence="13">
    <location>
        <begin position="580"/>
        <end position="609"/>
    </location>
</feature>
<dbReference type="CDD" id="cd16922">
    <property type="entry name" value="HATPase_EvgS-ArcB-TorS-like"/>
    <property type="match status" value="1"/>
</dbReference>
<dbReference type="PRINTS" id="PR00344">
    <property type="entry name" value="BCTRLSENSOR"/>
</dbReference>
<dbReference type="OrthoDB" id="163538at2"/>
<dbReference type="SUPFAM" id="SSF55781">
    <property type="entry name" value="GAF domain-like"/>
    <property type="match status" value="3"/>
</dbReference>
<dbReference type="SUPFAM" id="SSF52172">
    <property type="entry name" value="CheY-like"/>
    <property type="match status" value="1"/>
</dbReference>
<dbReference type="Pfam" id="PF02518">
    <property type="entry name" value="HATPase_c"/>
    <property type="match status" value="1"/>
</dbReference>
<dbReference type="InterPro" id="IPR003018">
    <property type="entry name" value="GAF"/>
</dbReference>
<dbReference type="PROSITE" id="PS51746">
    <property type="entry name" value="PPM_2"/>
    <property type="match status" value="1"/>
</dbReference>
<dbReference type="InterPro" id="IPR035965">
    <property type="entry name" value="PAS-like_dom_sf"/>
</dbReference>
<dbReference type="RefSeq" id="WP_132425133.1">
    <property type="nucleotide sequence ID" value="NZ_SMFZ01000001.1"/>
</dbReference>
<dbReference type="GO" id="GO:0000155">
    <property type="term" value="F:phosphorelay sensor kinase activity"/>
    <property type="evidence" value="ECO:0007669"/>
    <property type="project" value="InterPro"/>
</dbReference>
<feature type="modified residue" description="4-aspartylphosphate" evidence="12">
    <location>
        <position position="666"/>
    </location>
</feature>
<dbReference type="CDD" id="cd16936">
    <property type="entry name" value="HATPase_RsbW-like"/>
    <property type="match status" value="1"/>
</dbReference>
<feature type="domain" description="PPM-type phosphatase" evidence="17">
    <location>
        <begin position="1374"/>
        <end position="1586"/>
    </location>
</feature>
<evidence type="ECO:0000313" key="18">
    <source>
        <dbReference type="EMBL" id="TCK27014.1"/>
    </source>
</evidence>
<evidence type="ECO:0000256" key="7">
    <source>
        <dbReference type="ARBA" id="ARBA00022741"/>
    </source>
</evidence>
<evidence type="ECO:0000256" key="4">
    <source>
        <dbReference type="ARBA" id="ARBA00022475"/>
    </source>
</evidence>
<evidence type="ECO:0000313" key="19">
    <source>
        <dbReference type="Proteomes" id="UP000295560"/>
    </source>
</evidence>
<dbReference type="Pfam" id="PF07228">
    <property type="entry name" value="SpoIIE"/>
    <property type="match status" value="1"/>
</dbReference>
<evidence type="ECO:0000259" key="15">
    <source>
        <dbReference type="PROSITE" id="PS50110"/>
    </source>
</evidence>
<dbReference type="GO" id="GO:0005524">
    <property type="term" value="F:ATP binding"/>
    <property type="evidence" value="ECO:0007669"/>
    <property type="project" value="UniProtKB-KW"/>
</dbReference>
<dbReference type="Gene3D" id="3.40.50.2300">
    <property type="match status" value="1"/>
</dbReference>
<keyword evidence="8" id="KW-0418">Kinase</keyword>
<evidence type="ECO:0000256" key="12">
    <source>
        <dbReference type="PROSITE-ProRule" id="PRU00169"/>
    </source>
</evidence>
<keyword evidence="9" id="KW-0067">ATP-binding</keyword>
<dbReference type="Pfam" id="PF00512">
    <property type="entry name" value="HisKA"/>
    <property type="match status" value="1"/>
</dbReference>
<organism evidence="18 19">
    <name type="scientific">Pseudonocardia endophytica</name>
    <dbReference type="NCBI Taxonomy" id="401976"/>
    <lineage>
        <taxon>Bacteria</taxon>
        <taxon>Bacillati</taxon>
        <taxon>Actinomycetota</taxon>
        <taxon>Actinomycetes</taxon>
        <taxon>Pseudonocardiales</taxon>
        <taxon>Pseudonocardiaceae</taxon>
        <taxon>Pseudonocardia</taxon>
    </lineage>
</organism>
<evidence type="ECO:0000256" key="8">
    <source>
        <dbReference type="ARBA" id="ARBA00022777"/>
    </source>
</evidence>
<dbReference type="InterPro" id="IPR036890">
    <property type="entry name" value="HATPase_C_sf"/>
</dbReference>
<feature type="domain" description="Histidine kinase" evidence="14">
    <location>
        <begin position="330"/>
        <end position="544"/>
    </location>
</feature>
<keyword evidence="5 12" id="KW-0597">Phosphoprotein</keyword>
<evidence type="ECO:0000256" key="2">
    <source>
        <dbReference type="ARBA" id="ARBA00004236"/>
    </source>
</evidence>
<accession>A0A4R1HW88</accession>
<dbReference type="SUPFAM" id="SSF52091">
    <property type="entry name" value="SpoIIaa-like"/>
    <property type="match status" value="1"/>
</dbReference>
<dbReference type="GO" id="GO:0005886">
    <property type="term" value="C:plasma membrane"/>
    <property type="evidence" value="ECO:0007669"/>
    <property type="project" value="UniProtKB-SubCell"/>
</dbReference>
<name>A0A4R1HW88_PSEEN</name>